<proteinExistence type="predicted"/>
<dbReference type="InterPro" id="IPR054471">
    <property type="entry name" value="GPIID_WHD"/>
</dbReference>
<dbReference type="Pfam" id="PF24883">
    <property type="entry name" value="NPHP3_N"/>
    <property type="match status" value="1"/>
</dbReference>
<dbReference type="InterPro" id="IPR036770">
    <property type="entry name" value="Ankyrin_rpt-contain_sf"/>
</dbReference>
<evidence type="ECO:0000256" key="1">
    <source>
        <dbReference type="ARBA" id="ARBA00022737"/>
    </source>
</evidence>
<evidence type="ECO:0000313" key="5">
    <source>
        <dbReference type="EMBL" id="KIJ36492.1"/>
    </source>
</evidence>
<sequence>MDPLSATANIVAVLQLVSGVSSLTYNFVTAGRQAQAASSHTRTELFRLETVLLQLKSLFHEDKTKDVPHTLLRDIATWLEECRSLLEDLTICLRRSDTRIGRISDRLLWPLKEKQVHKLMELTGRTKTWVLLGLTVQQSQSVISMRNEQLKEYDSHLRTTIFRWLAPLDVETDYNFARSLSHISSGQWFLSSKLFLRFRDETRTHLWLHGIPGCGKTVLSGSIVAALKEQLPSDSTVGLGYFFFSFRDIHKQTVNHMLSTIVAHLLRRLTVIPTSILDVYYANPIKPSNSALLKIISCLSEIFQRTYIVLDALDEILTEEREELFNVLRQISRCNVNILLASRQESYIVEGLRTVPITAISMNTSIVNVDIELFVEDVLENDLKFTRWSKQTREMMKETIVTKACGMFRWVDCQLESLRGCRNANAVKRALLTLPDSLDETYHRVLAAIPQEDIELTAKLLMWTAFSQRPLTVDEVAEAIIIEIDSHQIDEDERFADPMDILSLCGSLVTILTPEDSPDHRNYVGLSHYSVQEYLTSNRILDTHLWPICKAMQEADIRMAKTCITYMTFDVFKVYLLHNQTSGRVEDLYPLFNYVQTFWPQHILFIKDEEERRQLELEFAYTLYDFPNLFYNWAGYKKITANSLVFFARAGVESAVEMGLTRGEDVNYFRDDGIPARPTALAAAAYGGHTSIVALLISNGAVDSFEPRYAFYAGPRRVSPALAAAIRQRHFDIVRLLIETGTSDINCGGHVYRRTSLQLSMVPGTYDSVIFEYLLQKGVSANEVIPSLGSECPTALATATSHGNVSAVHLLLQHGADCNVRLVRNAETVGAVAAVAACSWPEQDTLIRLLISYGADINALNCILPSDDGRAFQYCTALDMISSPHDLKIFSRMTVVSTRSLTVRRQNAARLLQSYGAEVRPREPVVIDNRF</sequence>
<dbReference type="SMART" id="SM00248">
    <property type="entry name" value="ANK"/>
    <property type="match status" value="4"/>
</dbReference>
<dbReference type="Gene3D" id="3.40.50.300">
    <property type="entry name" value="P-loop containing nucleotide triphosphate hydrolases"/>
    <property type="match status" value="1"/>
</dbReference>
<evidence type="ECO:0000313" key="6">
    <source>
        <dbReference type="Proteomes" id="UP000054279"/>
    </source>
</evidence>
<dbReference type="Proteomes" id="UP000054279">
    <property type="component" value="Unassembled WGS sequence"/>
</dbReference>
<organism evidence="5 6">
    <name type="scientific">Sphaerobolus stellatus (strain SS14)</name>
    <dbReference type="NCBI Taxonomy" id="990650"/>
    <lineage>
        <taxon>Eukaryota</taxon>
        <taxon>Fungi</taxon>
        <taxon>Dikarya</taxon>
        <taxon>Basidiomycota</taxon>
        <taxon>Agaricomycotina</taxon>
        <taxon>Agaricomycetes</taxon>
        <taxon>Phallomycetidae</taxon>
        <taxon>Geastrales</taxon>
        <taxon>Sphaerobolaceae</taxon>
        <taxon>Sphaerobolus</taxon>
    </lineage>
</organism>
<gene>
    <name evidence="5" type="ORF">M422DRAFT_261042</name>
</gene>
<protein>
    <recommendedName>
        <fullName evidence="7">NACHT domain-containing protein</fullName>
    </recommendedName>
</protein>
<dbReference type="InterPro" id="IPR056884">
    <property type="entry name" value="NPHP3-like_N"/>
</dbReference>
<evidence type="ECO:0000259" key="4">
    <source>
        <dbReference type="Pfam" id="PF24883"/>
    </source>
</evidence>
<dbReference type="HOGENOM" id="CLU_000288_34_23_1"/>
<evidence type="ECO:0000259" key="3">
    <source>
        <dbReference type="Pfam" id="PF22939"/>
    </source>
</evidence>
<dbReference type="AlphaFoldDB" id="A0A0C9V436"/>
<evidence type="ECO:0008006" key="7">
    <source>
        <dbReference type="Google" id="ProtNLM"/>
    </source>
</evidence>
<keyword evidence="6" id="KW-1185">Reference proteome</keyword>
<dbReference type="PROSITE" id="PS50297">
    <property type="entry name" value="ANK_REP_REGION"/>
    <property type="match status" value="1"/>
</dbReference>
<dbReference type="PANTHER" id="PTHR10039">
    <property type="entry name" value="AMELOGENIN"/>
    <property type="match status" value="1"/>
</dbReference>
<dbReference type="SUPFAM" id="SSF48403">
    <property type="entry name" value="Ankyrin repeat"/>
    <property type="match status" value="1"/>
</dbReference>
<dbReference type="InterPro" id="IPR027417">
    <property type="entry name" value="P-loop_NTPase"/>
</dbReference>
<evidence type="ECO:0000256" key="2">
    <source>
        <dbReference type="PROSITE-ProRule" id="PRU00023"/>
    </source>
</evidence>
<accession>A0A0C9V436</accession>
<reference evidence="5 6" key="1">
    <citation type="submission" date="2014-06" db="EMBL/GenBank/DDBJ databases">
        <title>Evolutionary Origins and Diversification of the Mycorrhizal Mutualists.</title>
        <authorList>
            <consortium name="DOE Joint Genome Institute"/>
            <consortium name="Mycorrhizal Genomics Consortium"/>
            <person name="Kohler A."/>
            <person name="Kuo A."/>
            <person name="Nagy L.G."/>
            <person name="Floudas D."/>
            <person name="Copeland A."/>
            <person name="Barry K.W."/>
            <person name="Cichocki N."/>
            <person name="Veneault-Fourrey C."/>
            <person name="LaButti K."/>
            <person name="Lindquist E.A."/>
            <person name="Lipzen A."/>
            <person name="Lundell T."/>
            <person name="Morin E."/>
            <person name="Murat C."/>
            <person name="Riley R."/>
            <person name="Ohm R."/>
            <person name="Sun H."/>
            <person name="Tunlid A."/>
            <person name="Henrissat B."/>
            <person name="Grigoriev I.V."/>
            <person name="Hibbett D.S."/>
            <person name="Martin F."/>
        </authorList>
    </citation>
    <scope>NUCLEOTIDE SEQUENCE [LARGE SCALE GENOMIC DNA]</scope>
    <source>
        <strain evidence="5 6">SS14</strain>
    </source>
</reference>
<dbReference type="InterPro" id="IPR002110">
    <property type="entry name" value="Ankyrin_rpt"/>
</dbReference>
<feature type="domain" description="Nephrocystin 3-like N-terminal" evidence="4">
    <location>
        <begin position="185"/>
        <end position="343"/>
    </location>
</feature>
<keyword evidence="2" id="KW-0040">ANK repeat</keyword>
<dbReference type="Pfam" id="PF22939">
    <property type="entry name" value="WHD_GPIID"/>
    <property type="match status" value="1"/>
</dbReference>
<dbReference type="PANTHER" id="PTHR10039:SF16">
    <property type="entry name" value="GPI INOSITOL-DEACYLASE"/>
    <property type="match status" value="1"/>
</dbReference>
<dbReference type="Pfam" id="PF12796">
    <property type="entry name" value="Ank_2"/>
    <property type="match status" value="2"/>
</dbReference>
<feature type="repeat" description="ANK" evidence="2">
    <location>
        <begin position="791"/>
        <end position="823"/>
    </location>
</feature>
<dbReference type="OrthoDB" id="2835889at2759"/>
<dbReference type="PROSITE" id="PS50088">
    <property type="entry name" value="ANK_REPEAT"/>
    <property type="match status" value="1"/>
</dbReference>
<feature type="domain" description="GPI inositol-deacylase winged helix" evidence="3">
    <location>
        <begin position="457"/>
        <end position="538"/>
    </location>
</feature>
<dbReference type="EMBL" id="KN837177">
    <property type="protein sequence ID" value="KIJ36492.1"/>
    <property type="molecule type" value="Genomic_DNA"/>
</dbReference>
<dbReference type="Gene3D" id="1.25.40.20">
    <property type="entry name" value="Ankyrin repeat-containing domain"/>
    <property type="match status" value="1"/>
</dbReference>
<name>A0A0C9V436_SPHS4</name>
<dbReference type="SUPFAM" id="SSF52540">
    <property type="entry name" value="P-loop containing nucleoside triphosphate hydrolases"/>
    <property type="match status" value="1"/>
</dbReference>
<keyword evidence="1" id="KW-0677">Repeat</keyword>